<dbReference type="AlphaFoldDB" id="A0A0H3ET77"/>
<reference evidence="1 2" key="1">
    <citation type="journal article" date="2010" name="BMC Genomics">
        <title>Genome sequence of adherent-invasive Escherichia coli and comparative genomic analysis with other E. coli pathotypes.</title>
        <authorList>
            <person name="Nash J.H."/>
            <person name="Villegas A."/>
            <person name="Kropinski A.M."/>
            <person name="Aguilar-Valenzuela R."/>
            <person name="Konczy P."/>
            <person name="Mascarenhas M."/>
            <person name="Ziebell K."/>
            <person name="Torres A.G."/>
            <person name="Karmali M.A."/>
            <person name="Coombes B.K."/>
        </authorList>
    </citation>
    <scope>NUCLEOTIDE SEQUENCE [LARGE SCALE GENOMIC DNA]</scope>
    <source>
        <strain evidence="2">NRG 857C / AIEC</strain>
    </source>
</reference>
<protein>
    <submittedName>
        <fullName evidence="1">Uncharacterized protein</fullName>
    </submittedName>
</protein>
<sequence>MLPLFEKEIMMKQRYRVEAVMASSRQNKLEVPRDVMDVLCEQDCSSLQIPEIIERLTSLGYRPRYEATADTLTDIVTLWIWVGQEEMLLNCQMEPLAVH</sequence>
<dbReference type="KEGG" id="eln:NRG857_20855"/>
<gene>
    <name evidence="1" type="ordered locus">NRG857_20855</name>
</gene>
<organism evidence="1 2">
    <name type="scientific">Escherichia coli O83:H1 (strain NRG 857C / AIEC)</name>
    <dbReference type="NCBI Taxonomy" id="685038"/>
    <lineage>
        <taxon>Bacteria</taxon>
        <taxon>Pseudomonadati</taxon>
        <taxon>Pseudomonadota</taxon>
        <taxon>Gammaproteobacteria</taxon>
        <taxon>Enterobacterales</taxon>
        <taxon>Enterobacteriaceae</taxon>
        <taxon>Escherichia</taxon>
    </lineage>
</organism>
<dbReference type="Proteomes" id="UP000008614">
    <property type="component" value="Chromosome"/>
</dbReference>
<keyword evidence="2" id="KW-1185">Reference proteome</keyword>
<name>A0A0H3ET77_ECO8N</name>
<dbReference type="HOGENOM" id="CLU_177686_1_0_6"/>
<proteinExistence type="predicted"/>
<evidence type="ECO:0000313" key="2">
    <source>
        <dbReference type="Proteomes" id="UP000008614"/>
    </source>
</evidence>
<dbReference type="EMBL" id="CP001855">
    <property type="protein sequence ID" value="ADR29579.1"/>
    <property type="molecule type" value="Genomic_DNA"/>
</dbReference>
<accession>A0A0H3ET77</accession>
<dbReference type="PATRIC" id="fig|685038.3.peg.4258"/>
<evidence type="ECO:0000313" key="1">
    <source>
        <dbReference type="EMBL" id="ADR29579.1"/>
    </source>
</evidence>